<dbReference type="OrthoDB" id="1275044at2"/>
<dbReference type="EMBL" id="FRAM01000001">
    <property type="protein sequence ID" value="SHJ93174.1"/>
    <property type="molecule type" value="Genomic_DNA"/>
</dbReference>
<evidence type="ECO:0000313" key="3">
    <source>
        <dbReference type="Proteomes" id="UP000184498"/>
    </source>
</evidence>
<keyword evidence="3" id="KW-1185">Reference proteome</keyword>
<keyword evidence="1" id="KW-0472">Membrane</keyword>
<feature type="transmembrane region" description="Helical" evidence="1">
    <location>
        <begin position="75"/>
        <end position="93"/>
    </location>
</feature>
<accession>A0A1M6NBX4</accession>
<feature type="transmembrane region" description="Helical" evidence="1">
    <location>
        <begin position="6"/>
        <end position="21"/>
    </location>
</feature>
<dbReference type="Proteomes" id="UP000184498">
    <property type="component" value="Unassembled WGS sequence"/>
</dbReference>
<gene>
    <name evidence="2" type="ORF">SAMN05444371_0324</name>
</gene>
<dbReference type="AlphaFoldDB" id="A0A1M6NBX4"/>
<keyword evidence="1" id="KW-0812">Transmembrane</keyword>
<dbReference type="STRING" id="216903.SAMN05444371_0324"/>
<protein>
    <submittedName>
        <fullName evidence="2">Uncharacterized protein</fullName>
    </submittedName>
</protein>
<organism evidence="2 3">
    <name type="scientific">Epilithonimonas mollis</name>
    <dbReference type="NCBI Taxonomy" id="216903"/>
    <lineage>
        <taxon>Bacteria</taxon>
        <taxon>Pseudomonadati</taxon>
        <taxon>Bacteroidota</taxon>
        <taxon>Flavobacteriia</taxon>
        <taxon>Flavobacteriales</taxon>
        <taxon>Weeksellaceae</taxon>
        <taxon>Chryseobacterium group</taxon>
        <taxon>Epilithonimonas</taxon>
    </lineage>
</organism>
<name>A0A1M6NBX4_9FLAO</name>
<proteinExistence type="predicted"/>
<feature type="transmembrane region" description="Helical" evidence="1">
    <location>
        <begin position="141"/>
        <end position="159"/>
    </location>
</feature>
<feature type="transmembrane region" description="Helical" evidence="1">
    <location>
        <begin position="99"/>
        <end position="120"/>
    </location>
</feature>
<keyword evidence="1" id="KW-1133">Transmembrane helix</keyword>
<feature type="transmembrane region" description="Helical" evidence="1">
    <location>
        <begin position="51"/>
        <end position="68"/>
    </location>
</feature>
<reference evidence="3" key="1">
    <citation type="submission" date="2016-11" db="EMBL/GenBank/DDBJ databases">
        <authorList>
            <person name="Varghese N."/>
            <person name="Submissions S."/>
        </authorList>
    </citation>
    <scope>NUCLEOTIDE SEQUENCE [LARGE SCALE GENOMIC DNA]</scope>
    <source>
        <strain evidence="3">DSM 18016</strain>
    </source>
</reference>
<evidence type="ECO:0000256" key="1">
    <source>
        <dbReference type="SAM" id="Phobius"/>
    </source>
</evidence>
<evidence type="ECO:0000313" key="2">
    <source>
        <dbReference type="EMBL" id="SHJ93174.1"/>
    </source>
</evidence>
<feature type="transmembrane region" description="Helical" evidence="1">
    <location>
        <begin position="174"/>
        <end position="191"/>
    </location>
</feature>
<feature type="transmembrane region" description="Helical" evidence="1">
    <location>
        <begin position="28"/>
        <end position="45"/>
    </location>
</feature>
<sequence length="193" mass="22943">MHGFYYVYIILVGVCLLRSVIRKDILTVYFSVVLLVDLYMFFFYKQIGFNLHPYAIIFYCCYFIYYYRSLAAKPGVSYGLIFLILCLGLGLVFSSENPYSIPLIMMLSVVYIVIPLLWFFNEIMSGNDQKITDKQKFWTSTAMLFWIVFFIFKMIPLYFFDSNDPDFLRVLDNIYQVATIISYLIFCKSLYHR</sequence>
<dbReference type="RefSeq" id="WP_072996108.1">
    <property type="nucleotide sequence ID" value="NZ_FRAM01000001.1"/>
</dbReference>